<protein>
    <submittedName>
        <fullName evidence="2">Uncharacterized protein</fullName>
    </submittedName>
</protein>
<dbReference type="InParanoid" id="A0A194X123"/>
<feature type="signal peptide" evidence="1">
    <location>
        <begin position="1"/>
        <end position="17"/>
    </location>
</feature>
<dbReference type="GeneID" id="28819357"/>
<feature type="chain" id="PRO_5008267701" evidence="1">
    <location>
        <begin position="18"/>
        <end position="180"/>
    </location>
</feature>
<organism evidence="2 3">
    <name type="scientific">Mollisia scopiformis</name>
    <name type="common">Conifer needle endophyte fungus</name>
    <name type="synonym">Phialocephala scopiformis</name>
    <dbReference type="NCBI Taxonomy" id="149040"/>
    <lineage>
        <taxon>Eukaryota</taxon>
        <taxon>Fungi</taxon>
        <taxon>Dikarya</taxon>
        <taxon>Ascomycota</taxon>
        <taxon>Pezizomycotina</taxon>
        <taxon>Leotiomycetes</taxon>
        <taxon>Helotiales</taxon>
        <taxon>Mollisiaceae</taxon>
        <taxon>Mollisia</taxon>
    </lineage>
</organism>
<keyword evidence="1" id="KW-0732">Signal</keyword>
<dbReference type="AlphaFoldDB" id="A0A194X123"/>
<dbReference type="OrthoDB" id="3223416at2759"/>
<name>A0A194X123_MOLSC</name>
<dbReference type="KEGG" id="psco:LY89DRAFT_590988"/>
<evidence type="ECO:0000313" key="2">
    <source>
        <dbReference type="EMBL" id="KUJ13669.1"/>
    </source>
</evidence>
<keyword evidence="3" id="KW-1185">Reference proteome</keyword>
<proteinExistence type="predicted"/>
<dbReference type="Proteomes" id="UP000070700">
    <property type="component" value="Unassembled WGS sequence"/>
</dbReference>
<dbReference type="EMBL" id="KQ947421">
    <property type="protein sequence ID" value="KUJ13669.1"/>
    <property type="molecule type" value="Genomic_DNA"/>
</dbReference>
<gene>
    <name evidence="2" type="ORF">LY89DRAFT_590988</name>
</gene>
<evidence type="ECO:0000256" key="1">
    <source>
        <dbReference type="SAM" id="SignalP"/>
    </source>
</evidence>
<evidence type="ECO:0000313" key="3">
    <source>
        <dbReference type="Proteomes" id="UP000070700"/>
    </source>
</evidence>
<accession>A0A194X123</accession>
<sequence>MYLHTLCTFLLLSTIRAHEATQYLTTTAVVTDHNDHAYLECWQFSTPFKTYPTVGQSLFLGHTTNITYVVLPPRSEEGIHKPPAPMFFMLLSGLAHITFPYNDEEAWVMEGVNGLLVANDIKGIGHYTTYPSDKETVALQVPFEGGVVPQHKILGRGACHHTSHSGSFSGALGTVERADL</sequence>
<reference evidence="2 3" key="1">
    <citation type="submission" date="2015-10" db="EMBL/GenBank/DDBJ databases">
        <title>Full genome of DAOMC 229536 Phialocephala scopiformis, a fungal endophyte of spruce producing the potent anti-insectan compound rugulosin.</title>
        <authorList>
            <consortium name="DOE Joint Genome Institute"/>
            <person name="Walker A.K."/>
            <person name="Frasz S.L."/>
            <person name="Seifert K.A."/>
            <person name="Miller J.D."/>
            <person name="Mondo S.J."/>
            <person name="Labutti K."/>
            <person name="Lipzen A."/>
            <person name="Dockter R."/>
            <person name="Kennedy M."/>
            <person name="Grigoriev I.V."/>
            <person name="Spatafora J.W."/>
        </authorList>
    </citation>
    <scope>NUCLEOTIDE SEQUENCE [LARGE SCALE GENOMIC DNA]</scope>
    <source>
        <strain evidence="2 3">CBS 120377</strain>
    </source>
</reference>
<dbReference type="RefSeq" id="XP_018068024.1">
    <property type="nucleotide sequence ID" value="XM_018209631.1"/>
</dbReference>